<gene>
    <name evidence="16" type="ORF">Cni_G14576</name>
</gene>
<dbReference type="PANTHER" id="PTHR46084:SF19">
    <property type="entry name" value="PROTEIN KINASE DOMAIN-CONTAINING PROTEIN"/>
    <property type="match status" value="1"/>
</dbReference>
<dbReference type="Pfam" id="PF08263">
    <property type="entry name" value="LRRNT_2"/>
    <property type="match status" value="1"/>
</dbReference>
<dbReference type="Gene3D" id="3.30.200.20">
    <property type="entry name" value="Phosphorylase Kinase, domain 1"/>
    <property type="match status" value="1"/>
</dbReference>
<dbReference type="InterPro" id="IPR032675">
    <property type="entry name" value="LRR_dom_sf"/>
</dbReference>
<dbReference type="CDD" id="cd08366">
    <property type="entry name" value="APC10"/>
    <property type="match status" value="1"/>
</dbReference>
<dbReference type="GO" id="GO:0005524">
    <property type="term" value="F:ATP binding"/>
    <property type="evidence" value="ECO:0007669"/>
    <property type="project" value="InterPro"/>
</dbReference>
<dbReference type="FunFam" id="3.80.10.10:FF:000627">
    <property type="entry name" value="Probable leucine-rich repeat receptor-like protein kinase At2g33170"/>
    <property type="match status" value="1"/>
</dbReference>
<proteinExistence type="inferred from homology"/>
<keyword evidence="7" id="KW-0498">Mitosis</keyword>
<dbReference type="GO" id="GO:0012505">
    <property type="term" value="C:endomembrane system"/>
    <property type="evidence" value="ECO:0007669"/>
    <property type="project" value="UniProtKB-SubCell"/>
</dbReference>
<evidence type="ECO:0000256" key="10">
    <source>
        <dbReference type="ARBA" id="ARBA00023170"/>
    </source>
</evidence>
<evidence type="ECO:0000256" key="2">
    <source>
        <dbReference type="ARBA" id="ARBA00022614"/>
    </source>
</evidence>
<dbReference type="FunFam" id="2.60.120.260:FF:000079">
    <property type="entry name" value="Anaphase-promoting complex subunit 10"/>
    <property type="match status" value="1"/>
</dbReference>
<evidence type="ECO:0000256" key="5">
    <source>
        <dbReference type="ARBA" id="ARBA00022729"/>
    </source>
</evidence>
<keyword evidence="10 16" id="KW-0675">Receptor</keyword>
<keyword evidence="16" id="KW-0808">Transferase</keyword>
<dbReference type="PROSITE" id="PS50011">
    <property type="entry name" value="PROTEIN_KINASE_DOM"/>
    <property type="match status" value="1"/>
</dbReference>
<accession>A0AAQ3KCA2</accession>
<keyword evidence="8 13" id="KW-1133">Transmembrane helix</keyword>
<dbReference type="GO" id="GO:0004672">
    <property type="term" value="F:protein kinase activity"/>
    <property type="evidence" value="ECO:0007669"/>
    <property type="project" value="InterPro"/>
</dbReference>
<evidence type="ECO:0000256" key="13">
    <source>
        <dbReference type="SAM" id="Phobius"/>
    </source>
</evidence>
<dbReference type="InterPro" id="IPR013210">
    <property type="entry name" value="LRR_N_plant-typ"/>
</dbReference>
<evidence type="ECO:0000313" key="16">
    <source>
        <dbReference type="EMBL" id="WOL05845.1"/>
    </source>
</evidence>
<dbReference type="SUPFAM" id="SSF52058">
    <property type="entry name" value="L domain-like"/>
    <property type="match status" value="1"/>
</dbReference>
<dbReference type="GO" id="GO:0051301">
    <property type="term" value="P:cell division"/>
    <property type="evidence" value="ECO:0007669"/>
    <property type="project" value="UniProtKB-KW"/>
</dbReference>
<feature type="transmembrane region" description="Helical" evidence="13">
    <location>
        <begin position="472"/>
        <end position="494"/>
    </location>
</feature>
<evidence type="ECO:0000256" key="12">
    <source>
        <dbReference type="ARBA" id="ARBA00046288"/>
    </source>
</evidence>
<evidence type="ECO:0000256" key="9">
    <source>
        <dbReference type="ARBA" id="ARBA00023136"/>
    </source>
</evidence>
<name>A0AAQ3KCA2_9LILI</name>
<evidence type="ECO:0000256" key="4">
    <source>
        <dbReference type="ARBA" id="ARBA00022692"/>
    </source>
</evidence>
<dbReference type="Pfam" id="PF03256">
    <property type="entry name" value="ANAPC10"/>
    <property type="match status" value="1"/>
</dbReference>
<keyword evidence="3" id="KW-0132">Cell division</keyword>
<evidence type="ECO:0000256" key="7">
    <source>
        <dbReference type="ARBA" id="ARBA00022776"/>
    </source>
</evidence>
<protein>
    <submittedName>
        <fullName evidence="16">LRR receptor-like serine/threonine-protein kinase</fullName>
    </submittedName>
</protein>
<evidence type="ECO:0000256" key="6">
    <source>
        <dbReference type="ARBA" id="ARBA00022737"/>
    </source>
</evidence>
<dbReference type="SUPFAM" id="SSF49785">
    <property type="entry name" value="Galactose-binding domain-like"/>
    <property type="match status" value="1"/>
</dbReference>
<dbReference type="InterPro" id="IPR016901">
    <property type="entry name" value="APC10/Doc1"/>
</dbReference>
<evidence type="ECO:0000256" key="3">
    <source>
        <dbReference type="ARBA" id="ARBA00022618"/>
    </source>
</evidence>
<dbReference type="InterPro" id="IPR001245">
    <property type="entry name" value="Ser-Thr/Tyr_kinase_cat_dom"/>
</dbReference>
<keyword evidence="4 13" id="KW-0812">Transmembrane</keyword>
<dbReference type="InterPro" id="IPR000719">
    <property type="entry name" value="Prot_kinase_dom"/>
</dbReference>
<comment type="similarity">
    <text evidence="1">Belongs to the APC10 family.</text>
</comment>
<reference evidence="16 17" key="1">
    <citation type="submission" date="2023-10" db="EMBL/GenBank/DDBJ databases">
        <title>Chromosome-scale genome assembly provides insights into flower coloration mechanisms of Canna indica.</title>
        <authorList>
            <person name="Li C."/>
        </authorList>
    </citation>
    <scope>NUCLEOTIDE SEQUENCE [LARGE SCALE GENOMIC DNA]</scope>
    <source>
        <tissue evidence="16">Flower</tissue>
    </source>
</reference>
<keyword evidence="16" id="KW-0418">Kinase</keyword>
<dbReference type="SMART" id="SM01337">
    <property type="entry name" value="APC10"/>
    <property type="match status" value="1"/>
</dbReference>
<feature type="domain" description="DOC" evidence="15">
    <location>
        <begin position="5"/>
        <end position="191"/>
    </location>
</feature>
<comment type="subcellular location">
    <subcellularLocation>
        <location evidence="12">Endomembrane system</location>
        <topology evidence="12">Single-pass type I membrane protein</topology>
    </subcellularLocation>
</comment>
<organism evidence="16 17">
    <name type="scientific">Canna indica</name>
    <name type="common">Indian-shot</name>
    <dbReference type="NCBI Taxonomy" id="4628"/>
    <lineage>
        <taxon>Eukaryota</taxon>
        <taxon>Viridiplantae</taxon>
        <taxon>Streptophyta</taxon>
        <taxon>Embryophyta</taxon>
        <taxon>Tracheophyta</taxon>
        <taxon>Spermatophyta</taxon>
        <taxon>Magnoliopsida</taxon>
        <taxon>Liliopsida</taxon>
        <taxon>Zingiberales</taxon>
        <taxon>Cannaceae</taxon>
        <taxon>Canna</taxon>
    </lineage>
</organism>
<evidence type="ECO:0000256" key="11">
    <source>
        <dbReference type="ARBA" id="ARBA00023306"/>
    </source>
</evidence>
<dbReference type="SUPFAM" id="SSF56112">
    <property type="entry name" value="Protein kinase-like (PK-like)"/>
    <property type="match status" value="1"/>
</dbReference>
<dbReference type="Proteomes" id="UP001327560">
    <property type="component" value="Chromosome 4"/>
</dbReference>
<dbReference type="InterPro" id="IPR004939">
    <property type="entry name" value="APC_su10/DOC_dom"/>
</dbReference>
<evidence type="ECO:0000259" key="14">
    <source>
        <dbReference type="PROSITE" id="PS50011"/>
    </source>
</evidence>
<feature type="domain" description="Protein kinase" evidence="14">
    <location>
        <begin position="544"/>
        <end position="820"/>
    </location>
</feature>
<keyword evidence="2" id="KW-0433">Leucine-rich repeat</keyword>
<evidence type="ECO:0000256" key="8">
    <source>
        <dbReference type="ARBA" id="ARBA00022989"/>
    </source>
</evidence>
<dbReference type="AlphaFoldDB" id="A0AAQ3KCA2"/>
<evidence type="ECO:0000259" key="15">
    <source>
        <dbReference type="PROSITE" id="PS51284"/>
    </source>
</evidence>
<keyword evidence="6" id="KW-0677">Repeat</keyword>
<keyword evidence="5" id="KW-0732">Signal</keyword>
<dbReference type="Gene3D" id="3.80.10.10">
    <property type="entry name" value="Ribonuclease Inhibitor"/>
    <property type="match status" value="1"/>
</dbReference>
<sequence>MATEPGAVAAARKLTAMPHLVVEDDALEMAKKAAWSVSSWKPGNGVLYLLDDNLDTYWQSDGPQPHVVNIQFQKKVKLQVVVLYVDFKLDQSYTPSKISIRAGDSFHNLKETKIVDLVKPIGWVHISLSGNDPRETFIRTFVLQIAVLSNHLNGRDTHIRQIKIYGPQLNCLPHQPFHFTSKEFISYSNLRSIHITYFKHNSVSFLSSSFASSPTPSYTVMALEAFRNAIYEDPLSRLSDWNPHDEHPCNWNGVKCSGPPHISVISINLSNSSLKGFLAPQLGTLHWLQELVLNDNLLLGSIPYQLSLLSNLVVLDLSINKLSGPIPPEIGNLTSITKIDLHSNRLTGSIPLELGELVNLREIRLDRNKLNGVIPGSNASNMLASQINGSGLCQLTNLGVGDFSFNYLVGKIPSCLNYLPRPSFGGNCFDFDGSIFQRSAQECSLVNSQDPTKGAKSNRTEGFKHNKPSQPLWLLILEIATGSLLLVFLIACMATACSRCKRKSSVISWRKIPSWNDRRTLSIDPNLLKDVMRINYQEIEASCEDFSNIIGSSLHSIVYKGTMKNGPEIAVISLCIPADQWTSSHELCFQREVADLSRVNHENTAKLLGYCQEHHPFSRMLVFEYASNGTLYEHIHYGDGCQLSWLRRMKIAIGVARGLRYLHTELQPPITIAKLTSSAVYLTEDFSPKLVDLERWNSIFSMSKVHSGHFMNGSSLNGCEDSHKVQLMDVQENIYAFGVIVLELISGRPLHCKQRGSLLDWAMKYLVQPGEREKVIDPELKKVKPEDLAIICNVVSLCLQSEPSKRPSMQILAAMLEDGIDITVTAVLKESSLAWAELTI</sequence>
<dbReference type="Gene3D" id="1.10.510.10">
    <property type="entry name" value="Transferase(Phosphotransferase) domain 1"/>
    <property type="match status" value="1"/>
</dbReference>
<evidence type="ECO:0000313" key="17">
    <source>
        <dbReference type="Proteomes" id="UP001327560"/>
    </source>
</evidence>
<dbReference type="InterPro" id="IPR008979">
    <property type="entry name" value="Galactose-bd-like_sf"/>
</dbReference>
<dbReference type="Gene3D" id="2.60.120.260">
    <property type="entry name" value="Galactose-binding domain-like"/>
    <property type="match status" value="1"/>
</dbReference>
<keyword evidence="17" id="KW-1185">Reference proteome</keyword>
<dbReference type="GO" id="GO:0031145">
    <property type="term" value="P:anaphase-promoting complex-dependent catabolic process"/>
    <property type="evidence" value="ECO:0007669"/>
    <property type="project" value="InterPro"/>
</dbReference>
<dbReference type="InterPro" id="IPR011009">
    <property type="entry name" value="Kinase-like_dom_sf"/>
</dbReference>
<evidence type="ECO:0000256" key="1">
    <source>
        <dbReference type="ARBA" id="ARBA00006762"/>
    </source>
</evidence>
<dbReference type="Pfam" id="PF07714">
    <property type="entry name" value="PK_Tyr_Ser-Thr"/>
    <property type="match status" value="1"/>
</dbReference>
<dbReference type="PANTHER" id="PTHR46084">
    <property type="entry name" value="PROTEIN MALE DISCOVERER 2"/>
    <property type="match status" value="1"/>
</dbReference>
<dbReference type="FunFam" id="3.30.200.20:FF:000489">
    <property type="entry name" value="Inactive receptor-like serine/threonine-protein kinase"/>
    <property type="match status" value="1"/>
</dbReference>
<keyword evidence="9 13" id="KW-0472">Membrane</keyword>
<dbReference type="EMBL" id="CP136893">
    <property type="protein sequence ID" value="WOL05845.1"/>
    <property type="molecule type" value="Genomic_DNA"/>
</dbReference>
<dbReference type="PROSITE" id="PS51284">
    <property type="entry name" value="DOC"/>
    <property type="match status" value="1"/>
</dbReference>
<dbReference type="InterPro" id="IPR001611">
    <property type="entry name" value="Leu-rich_rpt"/>
</dbReference>
<dbReference type="Pfam" id="PF00560">
    <property type="entry name" value="LRR_1"/>
    <property type="match status" value="2"/>
</dbReference>
<dbReference type="GO" id="GO:0005680">
    <property type="term" value="C:anaphase-promoting complex"/>
    <property type="evidence" value="ECO:0007669"/>
    <property type="project" value="InterPro"/>
</dbReference>
<keyword evidence="11" id="KW-0131">Cell cycle</keyword>